<feature type="compositionally biased region" description="Basic and acidic residues" evidence="1">
    <location>
        <begin position="16"/>
        <end position="26"/>
    </location>
</feature>
<sequence length="26" mass="2913">MPASLYPGKVPHLKMQKPEGLKYRSG</sequence>
<reference evidence="2 3" key="1">
    <citation type="journal article" date="2018" name="Front. Plant Sci.">
        <title>Red Clover (Trifolium pratense) and Zigzag Clover (T. medium) - A Picture of Genomic Similarities and Differences.</title>
        <authorList>
            <person name="Dluhosova J."/>
            <person name="Istvanek J."/>
            <person name="Nedelnik J."/>
            <person name="Repkova J."/>
        </authorList>
    </citation>
    <scope>NUCLEOTIDE SEQUENCE [LARGE SCALE GENOMIC DNA]</scope>
    <source>
        <strain evidence="3">cv. 10/8</strain>
        <tissue evidence="2">Leaf</tissue>
    </source>
</reference>
<dbReference type="EMBL" id="LXQA010044637">
    <property type="protein sequence ID" value="MCI00916.1"/>
    <property type="molecule type" value="Genomic_DNA"/>
</dbReference>
<evidence type="ECO:0000313" key="2">
    <source>
        <dbReference type="EMBL" id="MCI00916.1"/>
    </source>
</evidence>
<proteinExistence type="predicted"/>
<feature type="region of interest" description="Disordered" evidence="1">
    <location>
        <begin position="1"/>
        <end position="26"/>
    </location>
</feature>
<accession>A0A392NPB1</accession>
<evidence type="ECO:0000256" key="1">
    <source>
        <dbReference type="SAM" id="MobiDB-lite"/>
    </source>
</evidence>
<organism evidence="2 3">
    <name type="scientific">Trifolium medium</name>
    <dbReference type="NCBI Taxonomy" id="97028"/>
    <lineage>
        <taxon>Eukaryota</taxon>
        <taxon>Viridiplantae</taxon>
        <taxon>Streptophyta</taxon>
        <taxon>Embryophyta</taxon>
        <taxon>Tracheophyta</taxon>
        <taxon>Spermatophyta</taxon>
        <taxon>Magnoliopsida</taxon>
        <taxon>eudicotyledons</taxon>
        <taxon>Gunneridae</taxon>
        <taxon>Pentapetalae</taxon>
        <taxon>rosids</taxon>
        <taxon>fabids</taxon>
        <taxon>Fabales</taxon>
        <taxon>Fabaceae</taxon>
        <taxon>Papilionoideae</taxon>
        <taxon>50 kb inversion clade</taxon>
        <taxon>NPAAA clade</taxon>
        <taxon>Hologalegina</taxon>
        <taxon>IRL clade</taxon>
        <taxon>Trifolieae</taxon>
        <taxon>Trifolium</taxon>
    </lineage>
</organism>
<protein>
    <submittedName>
        <fullName evidence="2">Uncharacterized protein</fullName>
    </submittedName>
</protein>
<dbReference type="AlphaFoldDB" id="A0A392NPB1"/>
<feature type="non-terminal residue" evidence="2">
    <location>
        <position position="26"/>
    </location>
</feature>
<name>A0A392NPB1_9FABA</name>
<comment type="caution">
    <text evidence="2">The sequence shown here is derived from an EMBL/GenBank/DDBJ whole genome shotgun (WGS) entry which is preliminary data.</text>
</comment>
<keyword evidence="3" id="KW-1185">Reference proteome</keyword>
<evidence type="ECO:0000313" key="3">
    <source>
        <dbReference type="Proteomes" id="UP000265520"/>
    </source>
</evidence>
<dbReference type="Proteomes" id="UP000265520">
    <property type="component" value="Unassembled WGS sequence"/>
</dbReference>